<dbReference type="InterPro" id="IPR007844">
    <property type="entry name" value="AsmA"/>
</dbReference>
<dbReference type="PANTHER" id="PTHR30441">
    <property type="entry name" value="DUF748 DOMAIN-CONTAINING PROTEIN"/>
    <property type="match status" value="1"/>
</dbReference>
<dbReference type="GO" id="GO:0090313">
    <property type="term" value="P:regulation of protein targeting to membrane"/>
    <property type="evidence" value="ECO:0007669"/>
    <property type="project" value="TreeGrafter"/>
</dbReference>
<dbReference type="RefSeq" id="WP_028386459.1">
    <property type="nucleotide sequence ID" value="NZ_CAAAHN010000003.1"/>
</dbReference>
<gene>
    <name evidence="2" type="ORF">Lgee_1814</name>
</gene>
<proteinExistence type="predicted"/>
<evidence type="ECO:0000313" key="2">
    <source>
        <dbReference type="EMBL" id="KTC97493.1"/>
    </source>
</evidence>
<keyword evidence="3" id="KW-1185">Reference proteome</keyword>
<dbReference type="PANTHER" id="PTHR30441:SF4">
    <property type="entry name" value="PROTEIN ASMA"/>
    <property type="match status" value="1"/>
</dbReference>
<feature type="domain" description="AsmA" evidence="1">
    <location>
        <begin position="229"/>
        <end position="401"/>
    </location>
</feature>
<protein>
    <submittedName>
        <fullName evidence="2">Putative asmA protein</fullName>
    </submittedName>
</protein>
<accession>A0A0W0TQA3</accession>
<evidence type="ECO:0000259" key="1">
    <source>
        <dbReference type="Pfam" id="PF05170"/>
    </source>
</evidence>
<organism evidence="2 3">
    <name type="scientific">Legionella geestiana</name>
    <dbReference type="NCBI Taxonomy" id="45065"/>
    <lineage>
        <taxon>Bacteria</taxon>
        <taxon>Pseudomonadati</taxon>
        <taxon>Pseudomonadota</taxon>
        <taxon>Gammaproteobacteria</taxon>
        <taxon>Legionellales</taxon>
        <taxon>Legionellaceae</taxon>
        <taxon>Legionella</taxon>
    </lineage>
</organism>
<dbReference type="OrthoDB" id="9766390at2"/>
<dbReference type="GO" id="GO:0005886">
    <property type="term" value="C:plasma membrane"/>
    <property type="evidence" value="ECO:0007669"/>
    <property type="project" value="TreeGrafter"/>
</dbReference>
<dbReference type="AlphaFoldDB" id="A0A0W0TQA3"/>
<comment type="caution">
    <text evidence="2">The sequence shown here is derived from an EMBL/GenBank/DDBJ whole genome shotgun (WGS) entry which is preliminary data.</text>
</comment>
<reference evidence="2 3" key="1">
    <citation type="submission" date="2015-11" db="EMBL/GenBank/DDBJ databases">
        <title>Genomic analysis of 38 Legionella species identifies large and diverse effector repertoires.</title>
        <authorList>
            <person name="Burstein D."/>
            <person name="Amaro F."/>
            <person name="Zusman T."/>
            <person name="Lifshitz Z."/>
            <person name="Cohen O."/>
            <person name="Gilbert J.A."/>
            <person name="Pupko T."/>
            <person name="Shuman H.A."/>
            <person name="Segal G."/>
        </authorList>
    </citation>
    <scope>NUCLEOTIDE SEQUENCE [LARGE SCALE GENOMIC DNA]</scope>
    <source>
        <strain evidence="2 3">ATCC 49504</strain>
    </source>
</reference>
<evidence type="ECO:0000313" key="3">
    <source>
        <dbReference type="Proteomes" id="UP000054785"/>
    </source>
</evidence>
<dbReference type="Proteomes" id="UP000054785">
    <property type="component" value="Unassembled WGS sequence"/>
</dbReference>
<sequence length="504" mass="53948">MKILKRVALAVAFILIISSVLLWGLTQSISKDTLSEWINARLSSIAGQPARIEGGISWQLLPAPGVRAAKIRIGGDEPDITIDDLLLRLDTASLLRAKPIFSAVIVDGVQIQLRKSVKPAPTNKTPSTTAGASSVPAAFAIHKFMINRGSVIIDDGEQHIRLSNLQLSADDLNLGNTRFPLQFKAKITAKTPSGEIVAPVRFTGHIRLDGNLLQNPEKALSQLELNGQSSIQKLRINSVHVDSVESTLQAKNGVLTLKPLSIKLYGGTSVGMLLYQLNNRLLTLSQTANNLDTAKLAADAAGFGAFSGRMDFSLHASSRFDGSDVLKNITGNGNLSIKDGELRGIDLNAVLKRVSLQLDKLAKTTESTLQPETAQDTKTAKTAFRLLSLSYSLRDGVLGLQPLLIQTDSLQLKGDGQLTLETGALKARLNAVTQTEGVTLAVLQKSLGGNLPLLLTGTLSAPVLMPDMQVLTPLLAREAVSTLTKNPEVKKIGKQISALVKNLR</sequence>
<dbReference type="InterPro" id="IPR052894">
    <property type="entry name" value="AsmA-related"/>
</dbReference>
<name>A0A0W0TQA3_9GAMM</name>
<dbReference type="STRING" id="45065.Lgee_1814"/>
<dbReference type="Pfam" id="PF05170">
    <property type="entry name" value="AsmA"/>
    <property type="match status" value="1"/>
</dbReference>
<dbReference type="PATRIC" id="fig|45065.4.peg.1969"/>
<dbReference type="EMBL" id="LNYC01000070">
    <property type="protein sequence ID" value="KTC97493.1"/>
    <property type="molecule type" value="Genomic_DNA"/>
</dbReference>